<comment type="caution">
    <text evidence="4">The sequence shown here is derived from an EMBL/GenBank/DDBJ whole genome shotgun (WGS) entry which is preliminary data.</text>
</comment>
<dbReference type="EMBL" id="JBJUIK010000009">
    <property type="protein sequence ID" value="KAL3517610.1"/>
    <property type="molecule type" value="Genomic_DNA"/>
</dbReference>
<keyword evidence="5" id="KW-1185">Reference proteome</keyword>
<dbReference type="Pfam" id="PF05703">
    <property type="entry name" value="Auxin_canalis"/>
    <property type="match status" value="1"/>
</dbReference>
<evidence type="ECO:0000256" key="1">
    <source>
        <dbReference type="SAM" id="Phobius"/>
    </source>
</evidence>
<organism evidence="4 5">
    <name type="scientific">Cinchona calisaya</name>
    <dbReference type="NCBI Taxonomy" id="153742"/>
    <lineage>
        <taxon>Eukaryota</taxon>
        <taxon>Viridiplantae</taxon>
        <taxon>Streptophyta</taxon>
        <taxon>Embryophyta</taxon>
        <taxon>Tracheophyta</taxon>
        <taxon>Spermatophyta</taxon>
        <taxon>Magnoliopsida</taxon>
        <taxon>eudicotyledons</taxon>
        <taxon>Gunneridae</taxon>
        <taxon>Pentapetalae</taxon>
        <taxon>asterids</taxon>
        <taxon>lamiids</taxon>
        <taxon>Gentianales</taxon>
        <taxon>Rubiaceae</taxon>
        <taxon>Cinchonoideae</taxon>
        <taxon>Cinchoneae</taxon>
        <taxon>Cinchona</taxon>
    </lineage>
</organism>
<dbReference type="PANTHER" id="PTHR31351:SF41">
    <property type="entry name" value="VAN3-BINDING PROTEIN-LIKE"/>
    <property type="match status" value="1"/>
</dbReference>
<evidence type="ECO:0000313" key="4">
    <source>
        <dbReference type="EMBL" id="KAL3517610.1"/>
    </source>
</evidence>
<evidence type="ECO:0000259" key="3">
    <source>
        <dbReference type="Pfam" id="PF08458"/>
    </source>
</evidence>
<evidence type="ECO:0000259" key="2">
    <source>
        <dbReference type="Pfam" id="PF05703"/>
    </source>
</evidence>
<protein>
    <submittedName>
        <fullName evidence="4">Uncharacterized protein</fullName>
    </submittedName>
</protein>
<dbReference type="PANTHER" id="PTHR31351">
    <property type="entry name" value="EXPRESSED PROTEIN"/>
    <property type="match status" value="1"/>
</dbReference>
<keyword evidence="1" id="KW-0812">Transmembrane</keyword>
<evidence type="ECO:0000313" key="5">
    <source>
        <dbReference type="Proteomes" id="UP001630127"/>
    </source>
</evidence>
<dbReference type="InterPro" id="IPR013666">
    <property type="entry name" value="PH_pln"/>
</dbReference>
<feature type="domain" description="Pleckstrin-like plant" evidence="3">
    <location>
        <begin position="175"/>
        <end position="201"/>
    </location>
</feature>
<accession>A0ABD2ZDT2</accession>
<name>A0ABD2ZDT2_9GENT</name>
<feature type="domain" description="VAN3-binding protein-like auxin canalisation" evidence="2">
    <location>
        <begin position="3"/>
        <end position="91"/>
    </location>
</feature>
<dbReference type="InterPro" id="IPR040269">
    <property type="entry name" value="VAB"/>
</dbReference>
<proteinExistence type="predicted"/>
<keyword evidence="1" id="KW-0472">Membrane</keyword>
<dbReference type="AlphaFoldDB" id="A0ABD2ZDT2"/>
<feature type="transmembrane region" description="Helical" evidence="1">
    <location>
        <begin position="20"/>
        <end position="42"/>
    </location>
</feature>
<keyword evidence="1" id="KW-1133">Transmembrane helix</keyword>
<dbReference type="Pfam" id="PF08458">
    <property type="entry name" value="PH_2"/>
    <property type="match status" value="1"/>
</dbReference>
<dbReference type="InterPro" id="IPR008546">
    <property type="entry name" value="VAN3-bd-like_auxin_canal"/>
</dbReference>
<gene>
    <name evidence="4" type="ORF">ACH5RR_020199</name>
</gene>
<reference evidence="4 5" key="1">
    <citation type="submission" date="2024-11" db="EMBL/GenBank/DDBJ databases">
        <title>A near-complete genome assembly of Cinchona calisaya.</title>
        <authorList>
            <person name="Lian D.C."/>
            <person name="Zhao X.W."/>
            <person name="Wei L."/>
        </authorList>
    </citation>
    <scope>NUCLEOTIDE SEQUENCE [LARGE SCALE GENOMIC DNA]</scope>
    <source>
        <tissue evidence="4">Nenye</tissue>
    </source>
</reference>
<sequence length="201" mass="22350">MVEERKEKKKEESRSQNVQLHAVISVAGVAAAVAAIAAATAAHHPPLEKMIKLPRLNGCCCVEATEAVGADRKHLISASSTAVNVRSHGDISRRLLVQFGTTTTIIIRRIVALVRDLCRKRIFWVNCLHVVENFSNEPAKVTRELSKSYTHSTHKNSGLIIKLKKIVLLSDASEDLHWKTVCVHIHRTGQVMLKMKSKHVM</sequence>
<dbReference type="Proteomes" id="UP001630127">
    <property type="component" value="Unassembled WGS sequence"/>
</dbReference>